<dbReference type="EMBL" id="CP039347">
    <property type="protein sequence ID" value="QCD85650.1"/>
    <property type="molecule type" value="Genomic_DNA"/>
</dbReference>
<dbReference type="Gene3D" id="1.20.5.4130">
    <property type="match status" value="1"/>
</dbReference>
<proteinExistence type="predicted"/>
<sequence length="200" mass="22005">MALEFVGSALLSAFLQVAFQKLSSPQMLDFFRARKLDEKLLNKLETKLHSIHSLADDAERKQFTDPHVRNWLLKVKDAVLDAEDLLDDLHNLSKSQVDAESESQTFSGCSCKVCNFFKSSPIRSFNKEIESRMEQNLDGLEFLSSQKGALGLKTASGVGYGMSNELPQKSQTTSLSPLSSGGSSQKPRKQPTIHASPSGP</sequence>
<dbReference type="GO" id="GO:0000166">
    <property type="term" value="F:nucleotide binding"/>
    <property type="evidence" value="ECO:0007669"/>
    <property type="project" value="UniProtKB-KW"/>
</dbReference>
<dbReference type="Pfam" id="PF18052">
    <property type="entry name" value="Rx_N"/>
    <property type="match status" value="1"/>
</dbReference>
<dbReference type="InterPro" id="IPR041118">
    <property type="entry name" value="Rx_N"/>
</dbReference>
<reference evidence="6 7" key="1">
    <citation type="submission" date="2019-04" db="EMBL/GenBank/DDBJ databases">
        <title>An improved genome assembly and genetic linkage map for asparagus bean, Vigna unguiculata ssp. sesquipedialis.</title>
        <authorList>
            <person name="Xia Q."/>
            <person name="Zhang R."/>
            <person name="Dong Y."/>
        </authorList>
    </citation>
    <scope>NUCLEOTIDE SEQUENCE [LARGE SCALE GENOMIC DNA]</scope>
    <source>
        <tissue evidence="6">Leaf</tissue>
    </source>
</reference>
<feature type="domain" description="Disease resistance N-terminal" evidence="5">
    <location>
        <begin position="11"/>
        <end position="92"/>
    </location>
</feature>
<name>A0A4D6LB26_VIGUN</name>
<keyword evidence="3" id="KW-0611">Plant defense</keyword>
<dbReference type="GO" id="GO:0006952">
    <property type="term" value="P:defense response"/>
    <property type="evidence" value="ECO:0007669"/>
    <property type="project" value="UniProtKB-KW"/>
</dbReference>
<evidence type="ECO:0000259" key="5">
    <source>
        <dbReference type="Pfam" id="PF18052"/>
    </source>
</evidence>
<evidence type="ECO:0000313" key="6">
    <source>
        <dbReference type="EMBL" id="QCD85650.1"/>
    </source>
</evidence>
<evidence type="ECO:0000256" key="1">
    <source>
        <dbReference type="ARBA" id="ARBA00022737"/>
    </source>
</evidence>
<organism evidence="6 7">
    <name type="scientific">Vigna unguiculata</name>
    <name type="common">Cowpea</name>
    <dbReference type="NCBI Taxonomy" id="3917"/>
    <lineage>
        <taxon>Eukaryota</taxon>
        <taxon>Viridiplantae</taxon>
        <taxon>Streptophyta</taxon>
        <taxon>Embryophyta</taxon>
        <taxon>Tracheophyta</taxon>
        <taxon>Spermatophyta</taxon>
        <taxon>Magnoliopsida</taxon>
        <taxon>eudicotyledons</taxon>
        <taxon>Gunneridae</taxon>
        <taxon>Pentapetalae</taxon>
        <taxon>rosids</taxon>
        <taxon>fabids</taxon>
        <taxon>Fabales</taxon>
        <taxon>Fabaceae</taxon>
        <taxon>Papilionoideae</taxon>
        <taxon>50 kb inversion clade</taxon>
        <taxon>NPAAA clade</taxon>
        <taxon>indigoferoid/millettioid clade</taxon>
        <taxon>Phaseoleae</taxon>
        <taxon>Vigna</taxon>
    </lineage>
</organism>
<dbReference type="AlphaFoldDB" id="A0A4D6LB26"/>
<dbReference type="Proteomes" id="UP000501690">
    <property type="component" value="Linkage Group LG3"/>
</dbReference>
<keyword evidence="1" id="KW-0677">Repeat</keyword>
<evidence type="ECO:0000256" key="4">
    <source>
        <dbReference type="SAM" id="MobiDB-lite"/>
    </source>
</evidence>
<gene>
    <name evidence="6" type="ORF">DEO72_LG3g170</name>
</gene>
<keyword evidence="2" id="KW-0547">Nucleotide-binding</keyword>
<evidence type="ECO:0000256" key="3">
    <source>
        <dbReference type="ARBA" id="ARBA00022821"/>
    </source>
</evidence>
<evidence type="ECO:0000256" key="2">
    <source>
        <dbReference type="ARBA" id="ARBA00022741"/>
    </source>
</evidence>
<keyword evidence="7" id="KW-1185">Reference proteome</keyword>
<evidence type="ECO:0000313" key="7">
    <source>
        <dbReference type="Proteomes" id="UP000501690"/>
    </source>
</evidence>
<protein>
    <recommendedName>
        <fullName evidence="5">Disease resistance N-terminal domain-containing protein</fullName>
    </recommendedName>
</protein>
<accession>A0A4D6LB26</accession>
<feature type="compositionally biased region" description="Low complexity" evidence="4">
    <location>
        <begin position="169"/>
        <end position="185"/>
    </location>
</feature>
<feature type="region of interest" description="Disordered" evidence="4">
    <location>
        <begin position="161"/>
        <end position="200"/>
    </location>
</feature>